<feature type="region of interest" description="Disordered" evidence="6">
    <location>
        <begin position="477"/>
        <end position="509"/>
    </location>
</feature>
<reference evidence="8" key="1">
    <citation type="submission" date="2009-11" db="EMBL/GenBank/DDBJ databases">
        <authorList>
            <consortium name="The Broad Institute Genome Sequencing Platform"/>
            <person name="Ward D."/>
            <person name="Feldgarden M."/>
            <person name="Earl A."/>
            <person name="Young S.K."/>
            <person name="Zeng Q."/>
            <person name="Koehrsen M."/>
            <person name="Alvarado L."/>
            <person name="Berlin A."/>
            <person name="Bochicchio J."/>
            <person name="Borenstein D."/>
            <person name="Chapman S.B."/>
            <person name="Chen Z."/>
            <person name="Engels R."/>
            <person name="Freedman E."/>
            <person name="Gellesch M."/>
            <person name="Goldberg J."/>
            <person name="Griggs A."/>
            <person name="Gujja S."/>
            <person name="Heilman E."/>
            <person name="Heiman D."/>
            <person name="Hepburn T."/>
            <person name="Howarth C."/>
            <person name="Jen D."/>
            <person name="Larson L."/>
            <person name="Lewis B."/>
            <person name="Mehta T."/>
            <person name="Park D."/>
            <person name="Pearson M."/>
            <person name="Roberts A."/>
            <person name="Saif S."/>
            <person name="Shea T."/>
            <person name="Shenoy N."/>
            <person name="Sisk P."/>
            <person name="Stolte C."/>
            <person name="Sykes S."/>
            <person name="Thomson T."/>
            <person name="Walk T."/>
            <person name="White J."/>
            <person name="Yandava C."/>
            <person name="Izard J."/>
            <person name="Baranova O.V."/>
            <person name="Blanton J.M."/>
            <person name="Tanner A.C."/>
            <person name="Dewhirst F.E."/>
            <person name="Haas B."/>
            <person name="Nusbaum C."/>
            <person name="Birren B."/>
        </authorList>
    </citation>
    <scope>NUCLEOTIDE SEQUENCE [LARGE SCALE GENOMIC DNA]</scope>
    <source>
        <strain evidence="8">1-1 BBBD Race 1</strain>
    </source>
</reference>
<keyword evidence="2" id="KW-0238">DNA-binding</keyword>
<feature type="domain" description="Helicase C-terminal" evidence="7">
    <location>
        <begin position="101"/>
        <end position="260"/>
    </location>
</feature>
<dbReference type="GO" id="GO:0000724">
    <property type="term" value="P:double-strand break repair via homologous recombination"/>
    <property type="evidence" value="ECO:0007669"/>
    <property type="project" value="TreeGrafter"/>
</dbReference>
<protein>
    <recommendedName>
        <fullName evidence="5">DNA 3'-5' helicase</fullName>
        <ecNumber evidence="5">5.6.2.4</ecNumber>
    </recommendedName>
</protein>
<dbReference type="VEuPathDB" id="FungiDB:PTTG_10772"/>
<organism evidence="8">
    <name type="scientific">Puccinia triticina (isolate 1-1 / race 1 (BBBD))</name>
    <name type="common">Brown leaf rust fungus</name>
    <dbReference type="NCBI Taxonomy" id="630390"/>
    <lineage>
        <taxon>Eukaryota</taxon>
        <taxon>Fungi</taxon>
        <taxon>Dikarya</taxon>
        <taxon>Basidiomycota</taxon>
        <taxon>Pucciniomycotina</taxon>
        <taxon>Pucciniomycetes</taxon>
        <taxon>Pucciniales</taxon>
        <taxon>Pucciniaceae</taxon>
        <taxon>Puccinia</taxon>
    </lineage>
</organism>
<dbReference type="PROSITE" id="PS51194">
    <property type="entry name" value="HELICASE_CTER"/>
    <property type="match status" value="1"/>
</dbReference>
<dbReference type="EC" id="5.6.2.4" evidence="5"/>
<keyword evidence="3" id="KW-0413">Isomerase</keyword>
<dbReference type="PANTHER" id="PTHR13710:SF105">
    <property type="entry name" value="ATP-DEPENDENT DNA HELICASE Q1"/>
    <property type="match status" value="1"/>
</dbReference>
<dbReference type="GO" id="GO:0009378">
    <property type="term" value="F:four-way junction helicase activity"/>
    <property type="evidence" value="ECO:0007669"/>
    <property type="project" value="TreeGrafter"/>
</dbReference>
<evidence type="ECO:0000256" key="5">
    <source>
        <dbReference type="ARBA" id="ARBA00034808"/>
    </source>
</evidence>
<dbReference type="Proteomes" id="UP000005240">
    <property type="component" value="Unassembled WGS sequence"/>
</dbReference>
<dbReference type="OrthoDB" id="2507066at2759"/>
<accession>A0A180FZU5</accession>
<evidence type="ECO:0000259" key="7">
    <source>
        <dbReference type="PROSITE" id="PS51194"/>
    </source>
</evidence>
<name>A0A180FZU5_PUCT1</name>
<comment type="similarity">
    <text evidence="1">Belongs to the helicase family. RecQ subfamily.</text>
</comment>
<feature type="non-terminal residue" evidence="8">
    <location>
        <position position="529"/>
    </location>
</feature>
<dbReference type="Gene3D" id="3.40.50.300">
    <property type="entry name" value="P-loop containing nucleotide triphosphate hydrolases"/>
    <property type="match status" value="1"/>
</dbReference>
<dbReference type="GO" id="GO:0005737">
    <property type="term" value="C:cytoplasm"/>
    <property type="evidence" value="ECO:0007669"/>
    <property type="project" value="TreeGrafter"/>
</dbReference>
<evidence type="ECO:0000256" key="2">
    <source>
        <dbReference type="ARBA" id="ARBA00023125"/>
    </source>
</evidence>
<dbReference type="SUPFAM" id="SSF52540">
    <property type="entry name" value="P-loop containing nucleoside triphosphate hydrolases"/>
    <property type="match status" value="1"/>
</dbReference>
<dbReference type="GO" id="GO:0043138">
    <property type="term" value="F:3'-5' DNA helicase activity"/>
    <property type="evidence" value="ECO:0007669"/>
    <property type="project" value="UniProtKB-EC"/>
</dbReference>
<comment type="catalytic activity">
    <reaction evidence="4">
        <text>Couples ATP hydrolysis with the unwinding of duplex DNA by translocating in the 3'-5' direction.</text>
        <dbReference type="EC" id="5.6.2.4"/>
    </reaction>
</comment>
<evidence type="ECO:0000256" key="3">
    <source>
        <dbReference type="ARBA" id="ARBA00023235"/>
    </source>
</evidence>
<evidence type="ECO:0000256" key="1">
    <source>
        <dbReference type="ARBA" id="ARBA00005446"/>
    </source>
</evidence>
<dbReference type="InterPro" id="IPR027417">
    <property type="entry name" value="P-loop_NTPase"/>
</dbReference>
<dbReference type="GO" id="GO:0005694">
    <property type="term" value="C:chromosome"/>
    <property type="evidence" value="ECO:0007669"/>
    <property type="project" value="TreeGrafter"/>
</dbReference>
<reference evidence="8" key="2">
    <citation type="submission" date="2016-05" db="EMBL/GenBank/DDBJ databases">
        <title>Comparative analysis highlights variable genome content of wheat rusts and divergence of the mating loci.</title>
        <authorList>
            <person name="Cuomo C.A."/>
            <person name="Bakkeren G."/>
            <person name="Szabo L."/>
            <person name="Khalil H."/>
            <person name="Joly D."/>
            <person name="Goldberg J."/>
            <person name="Young S."/>
            <person name="Zeng Q."/>
            <person name="Fellers J."/>
        </authorList>
    </citation>
    <scope>NUCLEOTIDE SEQUENCE [LARGE SCALE GENOMIC DNA]</scope>
    <source>
        <strain evidence="8">1-1 BBBD Race 1</strain>
    </source>
</reference>
<reference evidence="9 10" key="3">
    <citation type="journal article" date="2017" name="G3 (Bethesda)">
        <title>Comparative analysis highlights variable genome content of wheat rusts and divergence of the mating loci.</title>
        <authorList>
            <person name="Cuomo C.A."/>
            <person name="Bakkeren G."/>
            <person name="Khalil H.B."/>
            <person name="Panwar V."/>
            <person name="Joly D."/>
            <person name="Linning R."/>
            <person name="Sakthikumar S."/>
            <person name="Song X."/>
            <person name="Adiconis X."/>
            <person name="Fan L."/>
            <person name="Goldberg J.M."/>
            <person name="Levin J.Z."/>
            <person name="Young S."/>
            <person name="Zeng Q."/>
            <person name="Anikster Y."/>
            <person name="Bruce M."/>
            <person name="Wang M."/>
            <person name="Yin C."/>
            <person name="McCallum B."/>
            <person name="Szabo L.J."/>
            <person name="Hulbert S."/>
            <person name="Chen X."/>
            <person name="Fellers J.P."/>
        </authorList>
    </citation>
    <scope>NUCLEOTIDE SEQUENCE</scope>
    <source>
        <strain evidence="10">Isolate 1-1 / race 1 (BBBD)</strain>
        <strain evidence="9">isolate 1-1 / race 1 (BBBD)</strain>
    </source>
</reference>
<dbReference type="InterPro" id="IPR001650">
    <property type="entry name" value="Helicase_C-like"/>
</dbReference>
<evidence type="ECO:0000313" key="9">
    <source>
        <dbReference type="EnsemblFungi" id="PTTG_10772-t43_1-p1"/>
    </source>
</evidence>
<proteinExistence type="inferred from homology"/>
<dbReference type="EMBL" id="ADAS02002282">
    <property type="protein sequence ID" value="OAV85897.1"/>
    <property type="molecule type" value="Genomic_DNA"/>
</dbReference>
<dbReference type="PANTHER" id="PTHR13710">
    <property type="entry name" value="DNA HELICASE RECQ FAMILY MEMBER"/>
    <property type="match status" value="1"/>
</dbReference>
<reference evidence="9" key="4">
    <citation type="submission" date="2025-05" db="UniProtKB">
        <authorList>
            <consortium name="EnsemblFungi"/>
        </authorList>
    </citation>
    <scope>IDENTIFICATION</scope>
    <source>
        <strain evidence="9">isolate 1-1 / race 1 (BBBD)</strain>
    </source>
</reference>
<keyword evidence="10" id="KW-1185">Reference proteome</keyword>
<evidence type="ECO:0000313" key="10">
    <source>
        <dbReference type="Proteomes" id="UP000005240"/>
    </source>
</evidence>
<gene>
    <name evidence="8" type="ORF">PTTG_10772</name>
</gene>
<dbReference type="EnsemblFungi" id="PTTG_10772-t43_1">
    <property type="protein sequence ID" value="PTTG_10772-t43_1-p1"/>
    <property type="gene ID" value="PTTG_10772"/>
</dbReference>
<evidence type="ECO:0000256" key="6">
    <source>
        <dbReference type="SAM" id="MobiDB-lite"/>
    </source>
</evidence>
<sequence>MVNVWGLVASGESKGLASHLKHMERGCFRPGYGGMGGRLMATNGTPLLMMSATCRPIAIKKILESLKLTENMVEFVRAKLTRPEIRMLRINMEYSLASSEDLAGLYSTQEQTPDSKIIPTLIYSTTRNLTRQVLHVLNCARESNQEGDASRTFSRRYHSVTGDLDKADVTGDFTKGVFPVVSSTMALGLGQNWKRVRSVIHIGQGDPASICQILGRCGRDGKKCLAIMLVEAHRKNGKNSVSDFTNVEFQNDNDRMDALAITPVCLQVAYLVDNLYVEFQTKLDGLNTYLNFYCRIGYVPLSFDDPNYKKEAARQVEKFGKCSCSTCEPESSKWVISNLKRANIDNFDSFISDSPEDIAELHPISQAKHVLNDQVDWVEESGKKPLHQILETFAQNLVRYFNEFFDAGMNDYGPYSADIYFTIKHARMITKNIKKLTLDNVDELIGGEMFDGQFPMLFEHIEVFQSADEYRCTTLLEKDVPPPSPPTAATNRPNIHSRPLPASHSNPNPSQPAVAMGFVTYAPEIKAVC</sequence>
<dbReference type="AlphaFoldDB" id="A0A180FZU5"/>
<dbReference type="GO" id="GO:0003677">
    <property type="term" value="F:DNA binding"/>
    <property type="evidence" value="ECO:0007669"/>
    <property type="project" value="UniProtKB-KW"/>
</dbReference>
<evidence type="ECO:0000256" key="4">
    <source>
        <dbReference type="ARBA" id="ARBA00034617"/>
    </source>
</evidence>
<evidence type="ECO:0000313" key="8">
    <source>
        <dbReference type="EMBL" id="OAV85897.1"/>
    </source>
</evidence>